<evidence type="ECO:0000256" key="2">
    <source>
        <dbReference type="ARBA" id="ARBA00022516"/>
    </source>
</evidence>
<dbReference type="GO" id="GO:0005789">
    <property type="term" value="C:endoplasmic reticulum membrane"/>
    <property type="evidence" value="ECO:0007669"/>
    <property type="project" value="UniProtKB-SubCell"/>
</dbReference>
<feature type="transmembrane region" description="Helical" evidence="13 14">
    <location>
        <begin position="409"/>
        <end position="427"/>
    </location>
</feature>
<comment type="similarity">
    <text evidence="13 14">Belongs to the class VI-like SAM-binding methyltransferase superfamily. CHO2 family.</text>
</comment>
<keyword evidence="12 13" id="KW-1208">Phospholipid metabolism</keyword>
<dbReference type="InParanoid" id="A0A165HF51"/>
<dbReference type="FunCoup" id="A0A165HF51">
    <property type="interactions" value="74"/>
</dbReference>
<evidence type="ECO:0000256" key="9">
    <source>
        <dbReference type="ARBA" id="ARBA00023098"/>
    </source>
</evidence>
<dbReference type="PANTHER" id="PTHR32138:SF0">
    <property type="entry name" value="PHOSPHATIDYLETHANOLAMINE N-METHYLTRANSFERASE"/>
    <property type="match status" value="1"/>
</dbReference>
<dbReference type="AlphaFoldDB" id="A0A165HF51"/>
<dbReference type="OrthoDB" id="4583at2759"/>
<feature type="transmembrane region" description="Helical" evidence="13 14">
    <location>
        <begin position="94"/>
        <end position="114"/>
    </location>
</feature>
<evidence type="ECO:0000256" key="8">
    <source>
        <dbReference type="ARBA" id="ARBA00022989"/>
    </source>
</evidence>
<feature type="transmembrane region" description="Helical" evidence="13 14">
    <location>
        <begin position="174"/>
        <end position="194"/>
    </location>
</feature>
<keyword evidence="7 13" id="KW-0256">Endoplasmic reticulum</keyword>
<dbReference type="UniPathway" id="UPA00753"/>
<dbReference type="STRING" id="1314781.A0A165HF51"/>
<comment type="subcellular location">
    <subcellularLocation>
        <location evidence="1">Endomembrane system</location>
        <topology evidence="1">Multi-pass membrane protein</topology>
    </subcellularLocation>
    <subcellularLocation>
        <location evidence="13 14">Endoplasmic reticulum membrane</location>
        <topology evidence="13 14">Multi-pass membrane protein</topology>
    </subcellularLocation>
</comment>
<feature type="region of interest" description="Disordered" evidence="15">
    <location>
        <begin position="324"/>
        <end position="381"/>
    </location>
</feature>
<gene>
    <name evidence="16" type="ORF">EXIGLDRAFT_769556</name>
</gene>
<comment type="caution">
    <text evidence="13 14">Lacks conserved residue(s) required for the propagation of feature annotation.</text>
</comment>
<dbReference type="Gene3D" id="1.20.120.1630">
    <property type="match status" value="1"/>
</dbReference>
<comment type="catalytic activity">
    <reaction evidence="13 14">
        <text>a 1,2-diacyl-sn-glycero-3-phosphoethanolamine + S-adenosyl-L-methionine = a 1,2-diacyl-sn-glycero-3-phospho-N-methylethanolamine + S-adenosyl-L-homocysteine + H(+)</text>
        <dbReference type="Rhea" id="RHEA:11164"/>
        <dbReference type="ChEBI" id="CHEBI:15378"/>
        <dbReference type="ChEBI" id="CHEBI:57856"/>
        <dbReference type="ChEBI" id="CHEBI:59789"/>
        <dbReference type="ChEBI" id="CHEBI:64573"/>
        <dbReference type="ChEBI" id="CHEBI:64612"/>
        <dbReference type="EC" id="2.1.1.17"/>
    </reaction>
</comment>
<comment type="pathway">
    <text evidence="13 14">Phospholipid metabolism; phosphatidylcholine biosynthesis.</text>
</comment>
<evidence type="ECO:0000256" key="3">
    <source>
        <dbReference type="ARBA" id="ARBA00022603"/>
    </source>
</evidence>
<evidence type="ECO:0000256" key="11">
    <source>
        <dbReference type="ARBA" id="ARBA00023209"/>
    </source>
</evidence>
<evidence type="ECO:0000256" key="7">
    <source>
        <dbReference type="ARBA" id="ARBA00022824"/>
    </source>
</evidence>
<dbReference type="EMBL" id="KV426019">
    <property type="protein sequence ID" value="KZV91877.1"/>
    <property type="molecule type" value="Genomic_DNA"/>
</dbReference>
<evidence type="ECO:0000256" key="15">
    <source>
        <dbReference type="SAM" id="MobiDB-lite"/>
    </source>
</evidence>
<feature type="compositionally biased region" description="Basic residues" evidence="15">
    <location>
        <begin position="1"/>
        <end position="10"/>
    </location>
</feature>
<dbReference type="PROSITE" id="PS51598">
    <property type="entry name" value="SAM_CHO2"/>
    <property type="match status" value="1"/>
</dbReference>
<dbReference type="HAMAP" id="MF_03217">
    <property type="entry name" value="PEMT"/>
    <property type="match status" value="1"/>
</dbReference>
<dbReference type="PANTHER" id="PTHR32138">
    <property type="entry name" value="PHOSPHATIDYLETHANOLAMINE N-METHYLTRANSFERASE"/>
    <property type="match status" value="1"/>
</dbReference>
<proteinExistence type="inferred from homology"/>
<evidence type="ECO:0000256" key="6">
    <source>
        <dbReference type="ARBA" id="ARBA00022692"/>
    </source>
</evidence>
<evidence type="ECO:0000256" key="4">
    <source>
        <dbReference type="ARBA" id="ARBA00022679"/>
    </source>
</evidence>
<name>A0A165HF51_EXIGL</name>
<dbReference type="Pfam" id="PF04191">
    <property type="entry name" value="PEMT"/>
    <property type="match status" value="2"/>
</dbReference>
<keyword evidence="8 13" id="KW-1133">Transmembrane helix</keyword>
<feature type="transmembrane region" description="Helical" evidence="13 14">
    <location>
        <begin position="206"/>
        <end position="222"/>
    </location>
</feature>
<organism evidence="16 17">
    <name type="scientific">Exidia glandulosa HHB12029</name>
    <dbReference type="NCBI Taxonomy" id="1314781"/>
    <lineage>
        <taxon>Eukaryota</taxon>
        <taxon>Fungi</taxon>
        <taxon>Dikarya</taxon>
        <taxon>Basidiomycota</taxon>
        <taxon>Agaricomycotina</taxon>
        <taxon>Agaricomycetes</taxon>
        <taxon>Auriculariales</taxon>
        <taxon>Exidiaceae</taxon>
        <taxon>Exidia</taxon>
    </lineage>
</organism>
<keyword evidence="11 13" id="KW-0594">Phospholipid biosynthesis</keyword>
<evidence type="ECO:0000256" key="1">
    <source>
        <dbReference type="ARBA" id="ARBA00004127"/>
    </source>
</evidence>
<dbReference type="GO" id="GO:0032259">
    <property type="term" value="P:methylation"/>
    <property type="evidence" value="ECO:0007669"/>
    <property type="project" value="UniProtKB-KW"/>
</dbReference>
<dbReference type="Gene3D" id="2.60.40.2840">
    <property type="match status" value="1"/>
</dbReference>
<evidence type="ECO:0000256" key="14">
    <source>
        <dbReference type="RuleBase" id="RU361122"/>
    </source>
</evidence>
<evidence type="ECO:0000313" key="17">
    <source>
        <dbReference type="Proteomes" id="UP000077266"/>
    </source>
</evidence>
<keyword evidence="2 13" id="KW-0444">Lipid biosynthesis</keyword>
<dbReference type="InterPro" id="IPR007318">
    <property type="entry name" value="Phopholipid_MeTrfase"/>
</dbReference>
<evidence type="ECO:0000256" key="12">
    <source>
        <dbReference type="ARBA" id="ARBA00023264"/>
    </source>
</evidence>
<evidence type="ECO:0000313" key="16">
    <source>
        <dbReference type="EMBL" id="KZV91877.1"/>
    </source>
</evidence>
<keyword evidence="10 13" id="KW-0472">Membrane</keyword>
<evidence type="ECO:0000256" key="5">
    <source>
        <dbReference type="ARBA" id="ARBA00022691"/>
    </source>
</evidence>
<comment type="function">
    <text evidence="13 14">Catalyzes the first step of the methylation pathway of phosphatidylcholine biosynthesis, the SAM-dependent methylation of phosphatidylethanolamine (PE) to phosphatidylmonomethylethanolamine (PMME).</text>
</comment>
<protein>
    <recommendedName>
        <fullName evidence="13 14">Phosphatidylethanolamine N-methyltransferase</fullName>
        <shortName evidence="13">PE methyltransferase</shortName>
        <shortName evidence="13 14">PEAMT</shortName>
        <shortName evidence="13">PEMT</shortName>
        <ecNumber evidence="13 14">2.1.1.17</ecNumber>
    </recommendedName>
</protein>
<accession>A0A165HF51</accession>
<keyword evidence="17" id="KW-1185">Reference proteome</keyword>
<dbReference type="GO" id="GO:0004608">
    <property type="term" value="F:phosphatidylethanolamine N-methyltransferase activity"/>
    <property type="evidence" value="ECO:0007669"/>
    <property type="project" value="UniProtKB-UniRule"/>
</dbReference>
<dbReference type="EC" id="2.1.1.17" evidence="13 14"/>
<evidence type="ECO:0000256" key="13">
    <source>
        <dbReference type="HAMAP-Rule" id="MF_03217"/>
    </source>
</evidence>
<keyword evidence="6 13" id="KW-0812">Transmembrane</keyword>
<keyword evidence="4 13" id="KW-0808">Transferase</keyword>
<keyword evidence="9 13" id="KW-0443">Lipid metabolism</keyword>
<feature type="transmembrane region" description="Helical" evidence="13 14">
    <location>
        <begin position="534"/>
        <end position="557"/>
    </location>
</feature>
<dbReference type="Proteomes" id="UP000077266">
    <property type="component" value="Unassembled WGS sequence"/>
</dbReference>
<feature type="transmembrane region" description="Helical" evidence="13 14">
    <location>
        <begin position="494"/>
        <end position="514"/>
    </location>
</feature>
<evidence type="ECO:0000256" key="10">
    <source>
        <dbReference type="ARBA" id="ARBA00023136"/>
    </source>
</evidence>
<feature type="transmembrane region" description="Helical" evidence="13 14">
    <location>
        <begin position="69"/>
        <end position="88"/>
    </location>
</feature>
<sequence length="962" mass="108875">MSGSLRHRKPGAAEGQSQSQQTGSASEAPAKSSIVYGKTPDGTVFPVPTTHDVLTALFHPSYPKSHLDILNLALLGAQLVAFWFLPRATARTAFLLYFAFWRLAYNLGLGIVLTKQSKRRWMVKQVRQRGWLDPRRRPAVRNWIRKQLQGKMGADYKFDDLPLEYNTWLLFRQLVDIILLNDFLAYCMFAFASFRVPTDLHSFVHALRWIGGIFLIVFNLWVKTEAHHVVKDYGWYWGDVFFERGALIFDGVFEMAPHPMYSVGYAGYYGLSMIVGSYPVLFASLAAHAAQFAFLNFFENPHIARTYGQRKPLSARTPIQEKLQSPVVGTDVPPHRRAESESDTATAVVSESEADGASDSECTFIPDRERPRSPKRAKRKMSQHDLLNKYFHKDPVGLLNLDLFRASDFKLVLVVLYAGVAVLGSSLPQSAIVPLHFVHALAWRCFHSFVLGYLLKAQSQSKFLVRHFLKHYYYPTGQGDSGAVNDAFDNWKEVYNLSTCMIYVSFFGMAWQSYVLTPDWTAGDQLLRHTLGMIMIFLHIWTAIECYSVLGLFGWFFGDFFIDDFPTTLEYTGIYRYLNNPERTASGAALFGLALMSSSKLVFFAAVVSHISHGWFITNVETPHMRKLYGDNVRGDAGLTRMLKKLAKTNARLLEAGAGKHAPELKRRALEMKETLEKVMGDTTEAMDQLLAKSRPMIEEVMNDTKILLQQSRERMVIPRVARDITQYDLTMYKMTIVPSPLTETLRFHLGEPIEIAWQAPANHSRKDWIGIYRVGANSSTLVTQVSSLGLWLPVYAEEWEGDTPRIDGDGTQYGAEGVVSGRVTFAQDKLPMTPEKYELRYHHDGKHNVMSIVGPVEIYLAPPPQLEFAHVRAWLLQIVRWCLNNDPLLIPASCGQSTPTGEESAEQDDFRFWNESQAERIASIIHQAVGVEYTAEVIIADANVTSLSRRIIASKRLLEQS</sequence>
<keyword evidence="3 13" id="KW-0489">Methyltransferase</keyword>
<keyword evidence="5 13" id="KW-0949">S-adenosyl-L-methionine</keyword>
<feature type="region of interest" description="Disordered" evidence="15">
    <location>
        <begin position="1"/>
        <end position="30"/>
    </location>
</feature>
<dbReference type="PIRSF" id="PIRSF000383">
    <property type="entry name" value="PEAMT"/>
    <property type="match status" value="1"/>
</dbReference>
<reference evidence="16 17" key="1">
    <citation type="journal article" date="2016" name="Mol. Biol. Evol.">
        <title>Comparative Genomics of Early-Diverging Mushroom-Forming Fungi Provides Insights into the Origins of Lignocellulose Decay Capabilities.</title>
        <authorList>
            <person name="Nagy L.G."/>
            <person name="Riley R."/>
            <person name="Tritt A."/>
            <person name="Adam C."/>
            <person name="Daum C."/>
            <person name="Floudas D."/>
            <person name="Sun H."/>
            <person name="Yadav J.S."/>
            <person name="Pangilinan J."/>
            <person name="Larsson K.H."/>
            <person name="Matsuura K."/>
            <person name="Barry K."/>
            <person name="Labutti K."/>
            <person name="Kuo R."/>
            <person name="Ohm R.A."/>
            <person name="Bhattacharya S.S."/>
            <person name="Shirouzu T."/>
            <person name="Yoshinaga Y."/>
            <person name="Martin F.M."/>
            <person name="Grigoriev I.V."/>
            <person name="Hibbett D.S."/>
        </authorList>
    </citation>
    <scope>NUCLEOTIDE SEQUENCE [LARGE SCALE GENOMIC DNA]</scope>
    <source>
        <strain evidence="16 17">HHB12029</strain>
    </source>
</reference>
<dbReference type="GO" id="GO:0006656">
    <property type="term" value="P:phosphatidylcholine biosynthetic process"/>
    <property type="evidence" value="ECO:0007669"/>
    <property type="project" value="UniProtKB-UniRule"/>
</dbReference>
<dbReference type="InterPro" id="IPR016219">
    <property type="entry name" value="Phosphatid-EA_MeTrfase_fun"/>
</dbReference>
<feature type="compositionally biased region" description="Low complexity" evidence="15">
    <location>
        <begin position="12"/>
        <end position="28"/>
    </location>
</feature>
<feature type="transmembrane region" description="Helical" evidence="13 14">
    <location>
        <begin position="265"/>
        <end position="287"/>
    </location>
</feature>